<gene>
    <name evidence="1" type="ORF">UFOVP176_43</name>
</gene>
<name>A0A6J7WBE7_9CAUD</name>
<dbReference type="EMBL" id="LR798224">
    <property type="protein sequence ID" value="CAB5194912.1"/>
    <property type="molecule type" value="Genomic_DNA"/>
</dbReference>
<sequence>MTIISTWMLAMFISSNNTNNAGGPLVIENIANQQECLRVQQVFERQLKVNRSVCIEVRKAKQ</sequence>
<protein>
    <submittedName>
        <fullName evidence="1">Uncharacterized protein</fullName>
    </submittedName>
</protein>
<evidence type="ECO:0000313" key="1">
    <source>
        <dbReference type="EMBL" id="CAB5194912.1"/>
    </source>
</evidence>
<organism evidence="1">
    <name type="scientific">uncultured Caudovirales phage</name>
    <dbReference type="NCBI Taxonomy" id="2100421"/>
    <lineage>
        <taxon>Viruses</taxon>
        <taxon>Duplodnaviria</taxon>
        <taxon>Heunggongvirae</taxon>
        <taxon>Uroviricota</taxon>
        <taxon>Caudoviricetes</taxon>
        <taxon>Peduoviridae</taxon>
        <taxon>Maltschvirus</taxon>
        <taxon>Maltschvirus maltsch</taxon>
    </lineage>
</organism>
<accession>A0A6J7WBE7</accession>
<reference evidence="1" key="1">
    <citation type="submission" date="2020-05" db="EMBL/GenBank/DDBJ databases">
        <authorList>
            <person name="Chiriac C."/>
            <person name="Salcher M."/>
            <person name="Ghai R."/>
            <person name="Kavagutti S V."/>
        </authorList>
    </citation>
    <scope>NUCLEOTIDE SEQUENCE</scope>
</reference>
<proteinExistence type="predicted"/>